<evidence type="ECO:0000313" key="6">
    <source>
        <dbReference type="Proteomes" id="UP000053246"/>
    </source>
</evidence>
<dbReference type="SMART" id="SM00866">
    <property type="entry name" value="UTRA"/>
    <property type="match status" value="1"/>
</dbReference>
<dbReference type="SMART" id="SM00345">
    <property type="entry name" value="HTH_GNTR"/>
    <property type="match status" value="1"/>
</dbReference>
<keyword evidence="6" id="KW-1185">Reference proteome</keyword>
<dbReference type="Proteomes" id="UP000053246">
    <property type="component" value="Unassembled WGS sequence"/>
</dbReference>
<dbReference type="InterPro" id="IPR000524">
    <property type="entry name" value="Tscrpt_reg_HTH_GntR"/>
</dbReference>
<dbReference type="SUPFAM" id="SSF46785">
    <property type="entry name" value="Winged helix' DNA-binding domain"/>
    <property type="match status" value="1"/>
</dbReference>
<evidence type="ECO:0000259" key="4">
    <source>
        <dbReference type="PROSITE" id="PS50949"/>
    </source>
</evidence>
<dbReference type="OMA" id="LEVNIIM"/>
<dbReference type="PRINTS" id="PR00035">
    <property type="entry name" value="HTHGNTR"/>
</dbReference>
<dbReference type="Gene3D" id="1.10.10.10">
    <property type="entry name" value="Winged helix-like DNA-binding domain superfamily/Winged helix DNA-binding domain"/>
    <property type="match status" value="1"/>
</dbReference>
<evidence type="ECO:0000256" key="3">
    <source>
        <dbReference type="ARBA" id="ARBA00023163"/>
    </source>
</evidence>
<name>A0A9X0I105_9ACTN</name>
<dbReference type="RefSeq" id="WP_013734077.1">
    <property type="nucleotide sequence ID" value="NZ_LMWI01000002.1"/>
</dbReference>
<evidence type="ECO:0000256" key="1">
    <source>
        <dbReference type="ARBA" id="ARBA00023015"/>
    </source>
</evidence>
<dbReference type="EMBL" id="LMWI01000002">
    <property type="protein sequence ID" value="KUJ44807.1"/>
    <property type="molecule type" value="Genomic_DNA"/>
</dbReference>
<dbReference type="Pfam" id="PF00392">
    <property type="entry name" value="GntR"/>
    <property type="match status" value="1"/>
</dbReference>
<dbReference type="PANTHER" id="PTHR44846">
    <property type="entry name" value="MANNOSYL-D-GLYCERATE TRANSPORT/METABOLISM SYSTEM REPRESSOR MNGR-RELATED"/>
    <property type="match status" value="1"/>
</dbReference>
<gene>
    <name evidence="5" type="ORF">ADL17_16825</name>
</gene>
<keyword evidence="1" id="KW-0805">Transcription regulation</keyword>
<protein>
    <recommendedName>
        <fullName evidence="4">HTH gntR-type domain-containing protein</fullName>
    </recommendedName>
</protein>
<dbReference type="AlphaFoldDB" id="A0A9X0I105"/>
<organism evidence="5 6">
    <name type="scientific">Micromonospora maris</name>
    <dbReference type="NCBI Taxonomy" id="1003110"/>
    <lineage>
        <taxon>Bacteria</taxon>
        <taxon>Bacillati</taxon>
        <taxon>Actinomycetota</taxon>
        <taxon>Actinomycetes</taxon>
        <taxon>Micromonosporales</taxon>
        <taxon>Micromonosporaceae</taxon>
        <taxon>Micromonospora</taxon>
    </lineage>
</organism>
<dbReference type="CDD" id="cd07377">
    <property type="entry name" value="WHTH_GntR"/>
    <property type="match status" value="1"/>
</dbReference>
<dbReference type="GO" id="GO:0003700">
    <property type="term" value="F:DNA-binding transcription factor activity"/>
    <property type="evidence" value="ECO:0007669"/>
    <property type="project" value="InterPro"/>
</dbReference>
<reference evidence="5 6" key="1">
    <citation type="submission" date="2015-10" db="EMBL/GenBank/DDBJ databases">
        <authorList>
            <person name="Ju K.-S."/>
            <person name="Doroghazi J.R."/>
            <person name="Metcalf W.W."/>
        </authorList>
    </citation>
    <scope>NUCLEOTIDE SEQUENCE [LARGE SCALE GENOMIC DNA]</scope>
    <source>
        <strain evidence="5 6">NRRL B-24793</strain>
    </source>
</reference>
<sequence length="260" mass="28781">MATAQELTPAAIRALTREVSAAEAEALHEQISQLMRQRIESGEWPEHLKLPAEPELAGALNVSRGTVRRAIRTLIEAGLLKQTRGKGTFVRGQMLEQEFAQELISTAQSLDREGVEYQTQVLSARVIQAPSHIAAHLGLPADDLSVLAIRRTRSVAGEVVYLLDNYLPTVLCPDLSPQVLQDRSLFGVLEHDYGVTVESVRRTFSAILPDDDVSAAMSLRPGVPLLYLEQISYQANGNSVEYSDVWVRGDRVRISSWIKR</sequence>
<dbReference type="SUPFAM" id="SSF64288">
    <property type="entry name" value="Chorismate lyase-like"/>
    <property type="match status" value="1"/>
</dbReference>
<keyword evidence="2" id="KW-0238">DNA-binding</keyword>
<evidence type="ECO:0000313" key="5">
    <source>
        <dbReference type="EMBL" id="KUJ44807.1"/>
    </source>
</evidence>
<keyword evidence="3" id="KW-0804">Transcription</keyword>
<proteinExistence type="predicted"/>
<dbReference type="InterPro" id="IPR036390">
    <property type="entry name" value="WH_DNA-bd_sf"/>
</dbReference>
<dbReference type="PANTHER" id="PTHR44846:SF1">
    <property type="entry name" value="MANNOSYL-D-GLYCERATE TRANSPORT_METABOLISM SYSTEM REPRESSOR MNGR-RELATED"/>
    <property type="match status" value="1"/>
</dbReference>
<dbReference type="InterPro" id="IPR036388">
    <property type="entry name" value="WH-like_DNA-bd_sf"/>
</dbReference>
<accession>A0A9X0I105</accession>
<dbReference type="GO" id="GO:0045892">
    <property type="term" value="P:negative regulation of DNA-templated transcription"/>
    <property type="evidence" value="ECO:0007669"/>
    <property type="project" value="TreeGrafter"/>
</dbReference>
<dbReference type="PROSITE" id="PS50949">
    <property type="entry name" value="HTH_GNTR"/>
    <property type="match status" value="1"/>
</dbReference>
<dbReference type="Pfam" id="PF07702">
    <property type="entry name" value="UTRA"/>
    <property type="match status" value="1"/>
</dbReference>
<comment type="caution">
    <text evidence="5">The sequence shown here is derived from an EMBL/GenBank/DDBJ whole genome shotgun (WGS) entry which is preliminary data.</text>
</comment>
<dbReference type="InterPro" id="IPR050679">
    <property type="entry name" value="Bact_HTH_transcr_reg"/>
</dbReference>
<dbReference type="Gene3D" id="3.40.1410.10">
    <property type="entry name" value="Chorismate lyase-like"/>
    <property type="match status" value="1"/>
</dbReference>
<dbReference type="InterPro" id="IPR011663">
    <property type="entry name" value="UTRA"/>
</dbReference>
<dbReference type="InterPro" id="IPR028978">
    <property type="entry name" value="Chorismate_lyase_/UTRA_dom_sf"/>
</dbReference>
<evidence type="ECO:0000256" key="2">
    <source>
        <dbReference type="ARBA" id="ARBA00023125"/>
    </source>
</evidence>
<dbReference type="GO" id="GO:0003677">
    <property type="term" value="F:DNA binding"/>
    <property type="evidence" value="ECO:0007669"/>
    <property type="project" value="UniProtKB-KW"/>
</dbReference>
<feature type="domain" description="HTH gntR-type" evidence="4">
    <location>
        <begin position="25"/>
        <end position="93"/>
    </location>
</feature>